<keyword evidence="1" id="KW-0472">Membrane</keyword>
<evidence type="ECO:0000256" key="1">
    <source>
        <dbReference type="SAM" id="Phobius"/>
    </source>
</evidence>
<dbReference type="RefSeq" id="WP_165859811.1">
    <property type="nucleotide sequence ID" value="NZ_DAWDYP010000007.1"/>
</dbReference>
<dbReference type="AlphaFoldDB" id="A0AB35CC61"/>
<feature type="transmembrane region" description="Helical" evidence="1">
    <location>
        <begin position="149"/>
        <end position="168"/>
    </location>
</feature>
<feature type="transmembrane region" description="Helical" evidence="1">
    <location>
        <begin position="21"/>
        <end position="45"/>
    </location>
</feature>
<dbReference type="EMBL" id="JAHOAX010000033">
    <property type="protein sequence ID" value="MBV3125600.1"/>
    <property type="molecule type" value="Genomic_DNA"/>
</dbReference>
<protein>
    <recommendedName>
        <fullName evidence="4">ABC transporter ATP-binding protein</fullName>
    </recommendedName>
</protein>
<proteinExistence type="predicted"/>
<keyword evidence="1" id="KW-1133">Transmembrane helix</keyword>
<gene>
    <name evidence="2" type="ORF">KSU80_20850</name>
</gene>
<name>A0AB35CC61_9BACT</name>
<keyword evidence="1" id="KW-0812">Transmembrane</keyword>
<reference evidence="2" key="1">
    <citation type="submission" date="2021-06" db="EMBL/GenBank/DDBJ databases">
        <title>Collection of gut derived symbiotic bacterial strains cultured from healthy donors.</title>
        <authorList>
            <person name="Lin H."/>
            <person name="Littmann E."/>
            <person name="Pamer E.G."/>
        </authorList>
    </citation>
    <scope>NUCLEOTIDE SEQUENCE</scope>
    <source>
        <strain evidence="2">MSK.5.10</strain>
    </source>
</reference>
<accession>A0AB35CC61</accession>
<evidence type="ECO:0000313" key="2">
    <source>
        <dbReference type="EMBL" id="MBV3125600.1"/>
    </source>
</evidence>
<dbReference type="Proteomes" id="UP000777173">
    <property type="component" value="Unassembled WGS sequence"/>
</dbReference>
<comment type="caution">
    <text evidence="2">The sequence shown here is derived from an EMBL/GenBank/DDBJ whole genome shotgun (WGS) entry which is preliminary data.</text>
</comment>
<evidence type="ECO:0000313" key="3">
    <source>
        <dbReference type="Proteomes" id="UP000777173"/>
    </source>
</evidence>
<feature type="transmembrane region" description="Helical" evidence="1">
    <location>
        <begin position="174"/>
        <end position="199"/>
    </location>
</feature>
<evidence type="ECO:0008006" key="4">
    <source>
        <dbReference type="Google" id="ProtNLM"/>
    </source>
</evidence>
<feature type="transmembrane region" description="Helical" evidence="1">
    <location>
        <begin position="57"/>
        <end position="77"/>
    </location>
</feature>
<organism evidence="2 3">
    <name type="scientific">Phocaeicola dorei</name>
    <dbReference type="NCBI Taxonomy" id="357276"/>
    <lineage>
        <taxon>Bacteria</taxon>
        <taxon>Pseudomonadati</taxon>
        <taxon>Bacteroidota</taxon>
        <taxon>Bacteroidia</taxon>
        <taxon>Bacteroidales</taxon>
        <taxon>Bacteroidaceae</taxon>
        <taxon>Phocaeicola</taxon>
    </lineage>
</organism>
<sequence length="239" mass="27718">MENPFSSMSFQKIIDRIADAFSVFDFSYIISGGLTLLLVYMDIVILHSRTITLKSPFLILAIGLFLAYVCGLIVWVIGRFVRRCFINTSKDFKKVYNETKTALNLDTIISITEEKVAYSYMWSRLQCDNNTPQIEEKLKFINRYWVMQALYEGLIGSGIIAILILSDYYIINRTILSCCNTWCIIGIFIFVVFLMFCFAKEARKYANTQIVDLLTLYYIYYHRNDNNGKEEIVVIDDAS</sequence>